<sequence length="421" mass="45347">MTTPTASPTTPAAPLAGLRVLDLTRILAGPWATQNLADLGAEVIKIEHPNGGDDTRQMGPPFVRDQHSGELVDAAYFLAANRGKQSVAIDIATPEGQKLVRALAARCDILVENFKVGGLARYGLDYATLHAELPRLVYCSITGFGQTGPYKQRAGYDYLIQGMGGLMSVTGEPDDKPGGGPQRAGVALADVMSGMYAALGILAAMRHRDLTGIGQHLDIGMLDVQVAVLVNQSMNYLTTGKAPTRMGNGHPNIVPYQYFPASDGQFILAVGNDAQFRRVMQVLGLEAEAADPRFTTIALRVANRDALLPLMAERTRTRTVDEWVAAMESVDVPCGPINTIDRVFADPQVKARGMQLTLAHKRAGEIPSVANPMRFSETPIRYENAPPLLGQHTRDVLRRVLGASDAEIAEWIAQGFVKETP</sequence>
<proteinExistence type="predicted"/>
<dbReference type="Gene3D" id="3.30.1540.10">
    <property type="entry name" value="formyl-coa transferase, domain 3"/>
    <property type="match status" value="1"/>
</dbReference>
<evidence type="ECO:0000313" key="2">
    <source>
        <dbReference type="EMBL" id="QKD44649.1"/>
    </source>
</evidence>
<protein>
    <submittedName>
        <fullName evidence="2">CoA transferase</fullName>
    </submittedName>
</protein>
<dbReference type="PANTHER" id="PTHR48207">
    <property type="entry name" value="SUCCINATE--HYDROXYMETHYLGLUTARATE COA-TRANSFERASE"/>
    <property type="match status" value="1"/>
</dbReference>
<dbReference type="InterPro" id="IPR023606">
    <property type="entry name" value="CoA-Trfase_III_dom_1_sf"/>
</dbReference>
<dbReference type="AlphaFoldDB" id="A0A858ZWQ2"/>
<dbReference type="SUPFAM" id="SSF89796">
    <property type="entry name" value="CoA-transferase family III (CaiB/BaiF)"/>
    <property type="match status" value="1"/>
</dbReference>
<accession>A0A858ZWQ2</accession>
<dbReference type="InterPro" id="IPR044855">
    <property type="entry name" value="CoA-Trfase_III_dom3_sf"/>
</dbReference>
<dbReference type="InterPro" id="IPR003673">
    <property type="entry name" value="CoA-Trfase_fam_III"/>
</dbReference>
<dbReference type="Proteomes" id="UP000500755">
    <property type="component" value="Chromosome"/>
</dbReference>
<dbReference type="GO" id="GO:0008410">
    <property type="term" value="F:CoA-transferase activity"/>
    <property type="evidence" value="ECO:0007669"/>
    <property type="project" value="TreeGrafter"/>
</dbReference>
<name>A0A858ZWQ2_9BURK</name>
<dbReference type="PANTHER" id="PTHR48207:SF3">
    <property type="entry name" value="SUCCINATE--HYDROXYMETHYLGLUTARATE COA-TRANSFERASE"/>
    <property type="match status" value="1"/>
</dbReference>
<evidence type="ECO:0000256" key="1">
    <source>
        <dbReference type="ARBA" id="ARBA00022679"/>
    </source>
</evidence>
<reference evidence="2 3" key="1">
    <citation type="submission" date="2020-05" db="EMBL/GenBank/DDBJ databases">
        <title>Complete genome sequence of Alicycliphilus denitrificans DP3.</title>
        <authorList>
            <person name="Chen X."/>
        </authorList>
    </citation>
    <scope>NUCLEOTIDE SEQUENCE [LARGE SCALE GENOMIC DNA]</scope>
    <source>
        <strain evidence="2 3">DP3</strain>
    </source>
</reference>
<dbReference type="InterPro" id="IPR050483">
    <property type="entry name" value="CoA-transferase_III_domain"/>
</dbReference>
<dbReference type="EMBL" id="CP051298">
    <property type="protein sequence ID" value="QKD44649.1"/>
    <property type="molecule type" value="Genomic_DNA"/>
</dbReference>
<gene>
    <name evidence="2" type="ORF">HF896_13905</name>
</gene>
<dbReference type="RefSeq" id="WP_168727950.1">
    <property type="nucleotide sequence ID" value="NZ_CP051298.1"/>
</dbReference>
<keyword evidence="1 2" id="KW-0808">Transferase</keyword>
<evidence type="ECO:0000313" key="3">
    <source>
        <dbReference type="Proteomes" id="UP000500755"/>
    </source>
</evidence>
<dbReference type="Pfam" id="PF02515">
    <property type="entry name" value="CoA_transf_3"/>
    <property type="match status" value="1"/>
</dbReference>
<organism evidence="2 3">
    <name type="scientific">Alicycliphilus denitrificans</name>
    <dbReference type="NCBI Taxonomy" id="179636"/>
    <lineage>
        <taxon>Bacteria</taxon>
        <taxon>Pseudomonadati</taxon>
        <taxon>Pseudomonadota</taxon>
        <taxon>Betaproteobacteria</taxon>
        <taxon>Burkholderiales</taxon>
        <taxon>Comamonadaceae</taxon>
        <taxon>Alicycliphilus</taxon>
    </lineage>
</organism>
<dbReference type="Gene3D" id="3.40.50.10540">
    <property type="entry name" value="Crotonobetainyl-coa:carnitine coa-transferase, domain 1"/>
    <property type="match status" value="1"/>
</dbReference>